<keyword evidence="2 7" id="KW-0813">Transport</keyword>
<keyword evidence="6 7" id="KW-0472">Membrane</keyword>
<dbReference type="PANTHER" id="PTHR30193:SF41">
    <property type="entry name" value="DIACETYLCHITOBIOSE UPTAKE SYSTEM PERMEASE PROTEIN NGCF"/>
    <property type="match status" value="1"/>
</dbReference>
<dbReference type="InterPro" id="IPR000515">
    <property type="entry name" value="MetI-like"/>
</dbReference>
<keyword evidence="4 7" id="KW-0812">Transmembrane</keyword>
<protein>
    <submittedName>
        <fullName evidence="9">Sugar ABC transporter permease</fullName>
    </submittedName>
</protein>
<dbReference type="OrthoDB" id="9804439at2"/>
<organism evidence="9 10">
    <name type="scientific">Kribbella antibiotica</name>
    <dbReference type="NCBI Taxonomy" id="190195"/>
    <lineage>
        <taxon>Bacteria</taxon>
        <taxon>Bacillati</taxon>
        <taxon>Actinomycetota</taxon>
        <taxon>Actinomycetes</taxon>
        <taxon>Propionibacteriales</taxon>
        <taxon>Kribbellaceae</taxon>
        <taxon>Kribbella</taxon>
    </lineage>
</organism>
<feature type="transmembrane region" description="Helical" evidence="7">
    <location>
        <begin position="275"/>
        <end position="299"/>
    </location>
</feature>
<comment type="subcellular location">
    <subcellularLocation>
        <location evidence="1 7">Cell membrane</location>
        <topology evidence="1 7">Multi-pass membrane protein</topology>
    </subcellularLocation>
</comment>
<evidence type="ECO:0000256" key="7">
    <source>
        <dbReference type="RuleBase" id="RU363032"/>
    </source>
</evidence>
<dbReference type="PANTHER" id="PTHR30193">
    <property type="entry name" value="ABC TRANSPORTER PERMEASE PROTEIN"/>
    <property type="match status" value="1"/>
</dbReference>
<feature type="transmembrane region" description="Helical" evidence="7">
    <location>
        <begin position="21"/>
        <end position="42"/>
    </location>
</feature>
<feature type="transmembrane region" description="Helical" evidence="7">
    <location>
        <begin position="176"/>
        <end position="196"/>
    </location>
</feature>
<dbReference type="GO" id="GO:0055085">
    <property type="term" value="P:transmembrane transport"/>
    <property type="evidence" value="ECO:0007669"/>
    <property type="project" value="InterPro"/>
</dbReference>
<sequence>MFQTSAQSRIGTRSLTTWYRSGGLSAVLFAVPLVLTFLYFSWGPIVRGLVLSFQKNNLVTPAEWVGMANFSYVLTDPQLPQAALNTLYFAALALVFGFPVPLFLAVFVSELRTTGWLYNVLSYLPAVVPPVAAILLWTFFYDPSAAGVFNSILGWFGIGPFAWLNSQSLAMPAIVLEATWAGAGATSIIYLAALTGVRTELYEAAELDGAGIWSRIWHVTLPQIRGIIFIMMLLQLIGTFQVFTEPFLFTGGGPNNATTTILLLIYRYAFVNGDFGAATALSVLLAAVLCLLSIAYHFVTRRWSTT</sequence>
<dbReference type="PROSITE" id="PS50928">
    <property type="entry name" value="ABC_TM1"/>
    <property type="match status" value="1"/>
</dbReference>
<dbReference type="InterPro" id="IPR051393">
    <property type="entry name" value="ABC_transporter_permease"/>
</dbReference>
<keyword evidence="10" id="KW-1185">Reference proteome</keyword>
<evidence type="ECO:0000256" key="1">
    <source>
        <dbReference type="ARBA" id="ARBA00004651"/>
    </source>
</evidence>
<evidence type="ECO:0000256" key="5">
    <source>
        <dbReference type="ARBA" id="ARBA00022989"/>
    </source>
</evidence>
<dbReference type="CDD" id="cd06261">
    <property type="entry name" value="TM_PBP2"/>
    <property type="match status" value="1"/>
</dbReference>
<dbReference type="Pfam" id="PF00528">
    <property type="entry name" value="BPD_transp_1"/>
    <property type="match status" value="1"/>
</dbReference>
<evidence type="ECO:0000256" key="2">
    <source>
        <dbReference type="ARBA" id="ARBA00022448"/>
    </source>
</evidence>
<evidence type="ECO:0000256" key="4">
    <source>
        <dbReference type="ARBA" id="ARBA00022692"/>
    </source>
</evidence>
<name>A0A4R4YLL4_9ACTN</name>
<dbReference type="SUPFAM" id="SSF161098">
    <property type="entry name" value="MetI-like"/>
    <property type="match status" value="1"/>
</dbReference>
<dbReference type="GO" id="GO:0005886">
    <property type="term" value="C:plasma membrane"/>
    <property type="evidence" value="ECO:0007669"/>
    <property type="project" value="UniProtKB-SubCell"/>
</dbReference>
<accession>A0A4R4YLL4</accession>
<reference evidence="9 10" key="1">
    <citation type="submission" date="2019-03" db="EMBL/GenBank/DDBJ databases">
        <title>Draft genome sequences of novel Actinobacteria.</title>
        <authorList>
            <person name="Sahin N."/>
            <person name="Ay H."/>
            <person name="Saygin H."/>
        </authorList>
    </citation>
    <scope>NUCLEOTIDE SEQUENCE [LARGE SCALE GENOMIC DNA]</scope>
    <source>
        <strain evidence="9 10">JCM 13523</strain>
    </source>
</reference>
<comment type="similarity">
    <text evidence="7">Belongs to the binding-protein-dependent transport system permease family.</text>
</comment>
<dbReference type="Gene3D" id="1.10.3720.10">
    <property type="entry name" value="MetI-like"/>
    <property type="match status" value="1"/>
</dbReference>
<evidence type="ECO:0000313" key="9">
    <source>
        <dbReference type="EMBL" id="TDD45881.1"/>
    </source>
</evidence>
<comment type="caution">
    <text evidence="9">The sequence shown here is derived from an EMBL/GenBank/DDBJ whole genome shotgun (WGS) entry which is preliminary data.</text>
</comment>
<feature type="domain" description="ABC transmembrane type-1" evidence="8">
    <location>
        <begin position="83"/>
        <end position="296"/>
    </location>
</feature>
<dbReference type="RefSeq" id="WP_132176433.1">
    <property type="nucleotide sequence ID" value="NZ_SMKX01000190.1"/>
</dbReference>
<dbReference type="EMBL" id="SMKX01000190">
    <property type="protein sequence ID" value="TDD45881.1"/>
    <property type="molecule type" value="Genomic_DNA"/>
</dbReference>
<feature type="transmembrane region" description="Helical" evidence="7">
    <location>
        <begin position="87"/>
        <end position="108"/>
    </location>
</feature>
<dbReference type="AlphaFoldDB" id="A0A4R4YLL4"/>
<evidence type="ECO:0000256" key="3">
    <source>
        <dbReference type="ARBA" id="ARBA00022475"/>
    </source>
</evidence>
<evidence type="ECO:0000313" key="10">
    <source>
        <dbReference type="Proteomes" id="UP000295124"/>
    </source>
</evidence>
<keyword evidence="3" id="KW-1003">Cell membrane</keyword>
<gene>
    <name evidence="9" type="ORF">E1263_37775</name>
</gene>
<proteinExistence type="inferred from homology"/>
<dbReference type="InterPro" id="IPR035906">
    <property type="entry name" value="MetI-like_sf"/>
</dbReference>
<keyword evidence="5 7" id="KW-1133">Transmembrane helix</keyword>
<evidence type="ECO:0000256" key="6">
    <source>
        <dbReference type="ARBA" id="ARBA00023136"/>
    </source>
</evidence>
<evidence type="ECO:0000259" key="8">
    <source>
        <dbReference type="PROSITE" id="PS50928"/>
    </source>
</evidence>
<dbReference type="Proteomes" id="UP000295124">
    <property type="component" value="Unassembled WGS sequence"/>
</dbReference>
<feature type="transmembrane region" description="Helical" evidence="7">
    <location>
        <begin position="120"/>
        <end position="140"/>
    </location>
</feature>